<gene>
    <name evidence="1" type="ORF">DHW61_04500</name>
</gene>
<dbReference type="EMBL" id="DPVV01000156">
    <property type="protein sequence ID" value="HCL01666.1"/>
    <property type="molecule type" value="Genomic_DNA"/>
</dbReference>
<protein>
    <submittedName>
        <fullName evidence="1">Uncharacterized protein</fullName>
    </submittedName>
</protein>
<comment type="caution">
    <text evidence="1">The sequence shown here is derived from an EMBL/GenBank/DDBJ whole genome shotgun (WGS) entry which is preliminary data.</text>
</comment>
<dbReference type="Proteomes" id="UP000262969">
    <property type="component" value="Unassembled WGS sequence"/>
</dbReference>
<evidence type="ECO:0000313" key="2">
    <source>
        <dbReference type="Proteomes" id="UP000262969"/>
    </source>
</evidence>
<proteinExistence type="predicted"/>
<accession>A0A3D2X3V5</accession>
<organism evidence="1 2">
    <name type="scientific">Lachnoclostridium phytofermentans</name>
    <dbReference type="NCBI Taxonomy" id="66219"/>
    <lineage>
        <taxon>Bacteria</taxon>
        <taxon>Bacillati</taxon>
        <taxon>Bacillota</taxon>
        <taxon>Clostridia</taxon>
        <taxon>Lachnospirales</taxon>
        <taxon>Lachnospiraceae</taxon>
    </lineage>
</organism>
<name>A0A3D2X3V5_9FIRM</name>
<evidence type="ECO:0000313" key="1">
    <source>
        <dbReference type="EMBL" id="HCL01666.1"/>
    </source>
</evidence>
<dbReference type="AlphaFoldDB" id="A0A3D2X3V5"/>
<reference evidence="1 2" key="1">
    <citation type="journal article" date="2018" name="Nat. Biotechnol.">
        <title>A standardized bacterial taxonomy based on genome phylogeny substantially revises the tree of life.</title>
        <authorList>
            <person name="Parks D.H."/>
            <person name="Chuvochina M."/>
            <person name="Waite D.W."/>
            <person name="Rinke C."/>
            <person name="Skarshewski A."/>
            <person name="Chaumeil P.A."/>
            <person name="Hugenholtz P."/>
        </authorList>
    </citation>
    <scope>NUCLEOTIDE SEQUENCE [LARGE SCALE GENOMIC DNA]</scope>
    <source>
        <strain evidence="1">UBA11728</strain>
    </source>
</reference>
<sequence>MSYQVGENWYCNPNQLNMFMPGVFISQKRIEDEEFEIKNKQPCGCEEAMKKCLNRDNQNDSFCCDFDETSIYEYDCECLRQKKSCF</sequence>